<dbReference type="EMBL" id="AJWK01013196">
    <property type="status" value="NOT_ANNOTATED_CDS"/>
    <property type="molecule type" value="Genomic_DNA"/>
</dbReference>
<dbReference type="Pfam" id="PF07776">
    <property type="entry name" value="zf-AD"/>
    <property type="match status" value="1"/>
</dbReference>
<proteinExistence type="predicted"/>
<feature type="domain" description="ZAD" evidence="2">
    <location>
        <begin position="1"/>
        <end position="59"/>
    </location>
</feature>
<dbReference type="VEuPathDB" id="VectorBase:LLOJ008084"/>
<evidence type="ECO:0000313" key="3">
    <source>
        <dbReference type="EnsemblMetazoa" id="LLOJ004194-PA"/>
    </source>
</evidence>
<dbReference type="GO" id="GO:0008270">
    <property type="term" value="F:zinc ion binding"/>
    <property type="evidence" value="ECO:0007669"/>
    <property type="project" value="UniProtKB-KW"/>
</dbReference>
<evidence type="ECO:0000313" key="4">
    <source>
        <dbReference type="Proteomes" id="UP000092461"/>
    </source>
</evidence>
<dbReference type="Proteomes" id="UP000092461">
    <property type="component" value="Unassembled WGS sequence"/>
</dbReference>
<dbReference type="VEuPathDB" id="VectorBase:LLONM1_009921"/>
<keyword evidence="1" id="KW-0863">Zinc-finger</keyword>
<dbReference type="EnsemblMetazoa" id="LLOJ004194-RA">
    <property type="protein sequence ID" value="LLOJ004194-PA"/>
    <property type="gene ID" value="LLOJ004194"/>
</dbReference>
<accession>A0A1B0CT85</accession>
<dbReference type="PROSITE" id="PS51915">
    <property type="entry name" value="ZAD"/>
    <property type="match status" value="1"/>
</dbReference>
<dbReference type="EnsemblMetazoa" id="LLOJ008084-RA">
    <property type="protein sequence ID" value="LLOJ008084-PA"/>
    <property type="gene ID" value="LLOJ008084"/>
</dbReference>
<sequence length="127" mass="14222">MMNVFKVHISKKLMACATIQVWQNDGLPTQICTKCVAKLHIAFQFKKLCEKSDARLRHYLANPPGGGAEETHNEERIPSDYVYVDCPSGESTGGQQYESVQATIQTPTLSYSAMFPYTFQQLLLGKC</sequence>
<dbReference type="VEuPathDB" id="VectorBase:LLOJ004194"/>
<evidence type="ECO:0000259" key="2">
    <source>
        <dbReference type="PROSITE" id="PS51915"/>
    </source>
</evidence>
<organism evidence="3 4">
    <name type="scientific">Lutzomyia longipalpis</name>
    <name type="common">Sand fly</name>
    <dbReference type="NCBI Taxonomy" id="7200"/>
    <lineage>
        <taxon>Eukaryota</taxon>
        <taxon>Metazoa</taxon>
        <taxon>Ecdysozoa</taxon>
        <taxon>Arthropoda</taxon>
        <taxon>Hexapoda</taxon>
        <taxon>Insecta</taxon>
        <taxon>Pterygota</taxon>
        <taxon>Neoptera</taxon>
        <taxon>Endopterygota</taxon>
        <taxon>Diptera</taxon>
        <taxon>Nematocera</taxon>
        <taxon>Psychodoidea</taxon>
        <taxon>Psychodidae</taxon>
        <taxon>Lutzomyia</taxon>
        <taxon>Lutzomyia</taxon>
    </lineage>
</organism>
<dbReference type="InterPro" id="IPR012934">
    <property type="entry name" value="Znf_AD"/>
</dbReference>
<evidence type="ECO:0000256" key="1">
    <source>
        <dbReference type="PROSITE-ProRule" id="PRU01263"/>
    </source>
</evidence>
<dbReference type="EMBL" id="AJWK01027282">
    <property type="status" value="NOT_ANNOTATED_CDS"/>
    <property type="molecule type" value="Genomic_DNA"/>
</dbReference>
<dbReference type="SMART" id="SM00868">
    <property type="entry name" value="zf-AD"/>
    <property type="match status" value="1"/>
</dbReference>
<comment type="caution">
    <text evidence="1">Lacks conserved residue(s) required for the propagation of feature annotation.</text>
</comment>
<dbReference type="AlphaFoldDB" id="A0A1B0CT85"/>
<keyword evidence="4" id="KW-1185">Reference proteome</keyword>
<keyword evidence="1" id="KW-0479">Metal-binding</keyword>
<dbReference type="Gene3D" id="3.40.1800.20">
    <property type="match status" value="1"/>
</dbReference>
<keyword evidence="1" id="KW-0862">Zinc</keyword>
<dbReference type="GO" id="GO:0005634">
    <property type="term" value="C:nucleus"/>
    <property type="evidence" value="ECO:0007669"/>
    <property type="project" value="InterPro"/>
</dbReference>
<name>A0A1B0CT85_LUTLO</name>
<dbReference type="SUPFAM" id="SSF57716">
    <property type="entry name" value="Glucocorticoid receptor-like (DNA-binding domain)"/>
    <property type="match status" value="1"/>
</dbReference>
<reference evidence="3" key="2">
    <citation type="submission" date="2020-05" db="UniProtKB">
        <authorList>
            <consortium name="EnsemblMetazoa"/>
        </authorList>
    </citation>
    <scope>IDENTIFICATION</scope>
    <source>
        <strain evidence="3">Jacobina</strain>
    </source>
</reference>
<protein>
    <recommendedName>
        <fullName evidence="2">ZAD domain-containing protein</fullName>
    </recommendedName>
</protein>
<reference evidence="4" key="1">
    <citation type="submission" date="2012-05" db="EMBL/GenBank/DDBJ databases">
        <title>Whole Genome Assembly of Lutzomyia longipalpis.</title>
        <authorList>
            <person name="Richards S."/>
            <person name="Qu C."/>
            <person name="Dillon R."/>
            <person name="Worley K."/>
            <person name="Scherer S."/>
            <person name="Batterton M."/>
            <person name="Taylor A."/>
            <person name="Hawes A."/>
            <person name="Hernandez B."/>
            <person name="Kovar C."/>
            <person name="Mandapat C."/>
            <person name="Pham C."/>
            <person name="Qu C."/>
            <person name="Jing C."/>
            <person name="Bess C."/>
            <person name="Bandaranaike D."/>
            <person name="Ngo D."/>
            <person name="Ongeri F."/>
            <person name="Arias F."/>
            <person name="Lara F."/>
            <person name="Weissenberger G."/>
            <person name="Kamau G."/>
            <person name="Han H."/>
            <person name="Shen H."/>
            <person name="Dinh H."/>
            <person name="Khalil I."/>
            <person name="Jones J."/>
            <person name="Shafer J."/>
            <person name="Jayaseelan J."/>
            <person name="Quiroz J."/>
            <person name="Blankenburg K."/>
            <person name="Nguyen L."/>
            <person name="Jackson L."/>
            <person name="Francisco L."/>
            <person name="Tang L.-Y."/>
            <person name="Pu L.-L."/>
            <person name="Perales L."/>
            <person name="Lorensuhewa L."/>
            <person name="Munidasa M."/>
            <person name="Coyle M."/>
            <person name="Taylor M."/>
            <person name="Puazo M."/>
            <person name="Firestine M."/>
            <person name="Scheel M."/>
            <person name="Javaid M."/>
            <person name="Wang M."/>
            <person name="Li M."/>
            <person name="Tabassum N."/>
            <person name="Saada N."/>
            <person name="Osuji N."/>
            <person name="Aqrawi P."/>
            <person name="Fu Q."/>
            <person name="Thornton R."/>
            <person name="Raj R."/>
            <person name="Goodspeed R."/>
            <person name="Mata R."/>
            <person name="Najjar R."/>
            <person name="Gubbala S."/>
            <person name="Lee S."/>
            <person name="Denson S."/>
            <person name="Patil S."/>
            <person name="Macmil S."/>
            <person name="Qi S."/>
            <person name="Matskevitch T."/>
            <person name="Palculict T."/>
            <person name="Mathew T."/>
            <person name="Vee V."/>
            <person name="Velamala V."/>
            <person name="Korchina V."/>
            <person name="Cai W."/>
            <person name="Liu W."/>
            <person name="Dai W."/>
            <person name="Zou X."/>
            <person name="Zhu Y."/>
            <person name="Zhang Y."/>
            <person name="Wu Y.-Q."/>
            <person name="Xin Y."/>
            <person name="Nazarath L."/>
            <person name="Kovar C."/>
            <person name="Han Y."/>
            <person name="Muzny D."/>
            <person name="Gibbs R."/>
        </authorList>
    </citation>
    <scope>NUCLEOTIDE SEQUENCE [LARGE SCALE GENOMIC DNA]</scope>
    <source>
        <strain evidence="4">Jacobina</strain>
    </source>
</reference>